<feature type="region of interest" description="Disordered" evidence="1">
    <location>
        <begin position="26"/>
        <end position="50"/>
    </location>
</feature>
<sequence length="122" mass="14389">MAFLLLLKIIFSIKIKFFTKKLFSRRRSKKVTPNEARKSLLRASPTERQTTVWRHSFAPAERQKNGNCSPTPFFSVNRKNAGKEKGRYLGAEAKKWRWIGAVPRHFCFLRYFGVKNRVLGWR</sequence>
<accession>A0A8T3C8U4</accession>
<protein>
    <submittedName>
        <fullName evidence="2">Uncharacterized protein</fullName>
    </submittedName>
</protein>
<evidence type="ECO:0000313" key="2">
    <source>
        <dbReference type="EMBL" id="KAI0527406.1"/>
    </source>
</evidence>
<proteinExistence type="predicted"/>
<dbReference type="AlphaFoldDB" id="A0A8T3C8U4"/>
<gene>
    <name evidence="2" type="ORF">KFK09_003006</name>
</gene>
<dbReference type="Proteomes" id="UP000829196">
    <property type="component" value="Unassembled WGS sequence"/>
</dbReference>
<keyword evidence="3" id="KW-1185">Reference proteome</keyword>
<reference evidence="2" key="1">
    <citation type="journal article" date="2022" name="Front. Genet.">
        <title>Chromosome-Scale Assembly of the Dendrobium nobile Genome Provides Insights Into the Molecular Mechanism of the Biosynthesis of the Medicinal Active Ingredient of Dendrobium.</title>
        <authorList>
            <person name="Xu Q."/>
            <person name="Niu S.-C."/>
            <person name="Li K.-L."/>
            <person name="Zheng P.-J."/>
            <person name="Zhang X.-J."/>
            <person name="Jia Y."/>
            <person name="Liu Y."/>
            <person name="Niu Y.-X."/>
            <person name="Yu L.-H."/>
            <person name="Chen D.-F."/>
            <person name="Zhang G.-Q."/>
        </authorList>
    </citation>
    <scope>NUCLEOTIDE SEQUENCE</scope>
    <source>
        <tissue evidence="2">Leaf</tissue>
    </source>
</reference>
<evidence type="ECO:0000313" key="3">
    <source>
        <dbReference type="Proteomes" id="UP000829196"/>
    </source>
</evidence>
<dbReference type="EMBL" id="JAGYWB010000003">
    <property type="protein sequence ID" value="KAI0527406.1"/>
    <property type="molecule type" value="Genomic_DNA"/>
</dbReference>
<comment type="caution">
    <text evidence="2">The sequence shown here is derived from an EMBL/GenBank/DDBJ whole genome shotgun (WGS) entry which is preliminary data.</text>
</comment>
<organism evidence="2 3">
    <name type="scientific">Dendrobium nobile</name>
    <name type="common">Orchid</name>
    <dbReference type="NCBI Taxonomy" id="94219"/>
    <lineage>
        <taxon>Eukaryota</taxon>
        <taxon>Viridiplantae</taxon>
        <taxon>Streptophyta</taxon>
        <taxon>Embryophyta</taxon>
        <taxon>Tracheophyta</taxon>
        <taxon>Spermatophyta</taxon>
        <taxon>Magnoliopsida</taxon>
        <taxon>Liliopsida</taxon>
        <taxon>Asparagales</taxon>
        <taxon>Orchidaceae</taxon>
        <taxon>Epidendroideae</taxon>
        <taxon>Malaxideae</taxon>
        <taxon>Dendrobiinae</taxon>
        <taxon>Dendrobium</taxon>
    </lineage>
</organism>
<evidence type="ECO:0000256" key="1">
    <source>
        <dbReference type="SAM" id="MobiDB-lite"/>
    </source>
</evidence>
<name>A0A8T3C8U4_DENNO</name>